<dbReference type="InterPro" id="IPR037912">
    <property type="entry name" value="MCRS1"/>
</dbReference>
<dbReference type="Pfam" id="PF00498">
    <property type="entry name" value="FHA"/>
    <property type="match status" value="1"/>
</dbReference>
<dbReference type="InterPro" id="IPR008984">
    <property type="entry name" value="SMAD_FHA_dom_sf"/>
</dbReference>
<accession>A0A6G1SEW9</accession>
<evidence type="ECO:0000256" key="2">
    <source>
        <dbReference type="SAM" id="MobiDB-lite"/>
    </source>
</evidence>
<dbReference type="Pfam" id="PF13325">
    <property type="entry name" value="MCRS_N"/>
    <property type="match status" value="1"/>
</dbReference>
<dbReference type="PANTHER" id="PTHR13233:SF0">
    <property type="entry name" value="MICROSPHERULE PROTEIN 1"/>
    <property type="match status" value="1"/>
</dbReference>
<organism evidence="4">
    <name type="scientific">Aceria tosichella</name>
    <name type="common">wheat curl mite</name>
    <dbReference type="NCBI Taxonomy" id="561515"/>
    <lineage>
        <taxon>Eukaryota</taxon>
        <taxon>Metazoa</taxon>
        <taxon>Ecdysozoa</taxon>
        <taxon>Arthropoda</taxon>
        <taxon>Chelicerata</taxon>
        <taxon>Arachnida</taxon>
        <taxon>Acari</taxon>
        <taxon>Acariformes</taxon>
        <taxon>Trombidiformes</taxon>
        <taxon>Prostigmata</taxon>
        <taxon>Eupodina</taxon>
        <taxon>Eriophyoidea</taxon>
        <taxon>Eriophyidae</taxon>
        <taxon>Eriophyinae</taxon>
        <taxon>Aceriini</taxon>
        <taxon>Aceria</taxon>
    </lineage>
</organism>
<proteinExistence type="predicted"/>
<feature type="domain" description="FHA" evidence="3">
    <location>
        <begin position="312"/>
        <end position="368"/>
    </location>
</feature>
<keyword evidence="1" id="KW-0175">Coiled coil</keyword>
<evidence type="ECO:0000313" key="4">
    <source>
        <dbReference type="EMBL" id="MDE48919.1"/>
    </source>
</evidence>
<dbReference type="SUPFAM" id="SSF49879">
    <property type="entry name" value="SMAD/FHA domain"/>
    <property type="match status" value="1"/>
</dbReference>
<dbReference type="GO" id="GO:0002151">
    <property type="term" value="F:G-quadruplex RNA binding"/>
    <property type="evidence" value="ECO:0007669"/>
    <property type="project" value="InterPro"/>
</dbReference>
<protein>
    <submittedName>
        <fullName evidence="4">Microspherule protein 1</fullName>
    </submittedName>
</protein>
<dbReference type="GO" id="GO:0071339">
    <property type="term" value="C:MLL1 complex"/>
    <property type="evidence" value="ECO:0007669"/>
    <property type="project" value="InterPro"/>
</dbReference>
<evidence type="ECO:0000259" key="3">
    <source>
        <dbReference type="PROSITE" id="PS50006"/>
    </source>
</evidence>
<dbReference type="GO" id="GO:0031011">
    <property type="term" value="C:Ino80 complex"/>
    <property type="evidence" value="ECO:0007669"/>
    <property type="project" value="InterPro"/>
</dbReference>
<dbReference type="AlphaFoldDB" id="A0A6G1SEW9"/>
<dbReference type="InterPro" id="IPR025999">
    <property type="entry name" value="MCRS_N"/>
</dbReference>
<gene>
    <name evidence="4" type="primary">MCRS1</name>
    <name evidence="4" type="ORF">g.9486</name>
</gene>
<evidence type="ECO:0000256" key="1">
    <source>
        <dbReference type="SAM" id="Coils"/>
    </source>
</evidence>
<dbReference type="PROSITE" id="PS50006">
    <property type="entry name" value="FHA_DOMAIN"/>
    <property type="match status" value="1"/>
</dbReference>
<dbReference type="GO" id="GO:0044545">
    <property type="term" value="C:NSL complex"/>
    <property type="evidence" value="ECO:0007669"/>
    <property type="project" value="TreeGrafter"/>
</dbReference>
<name>A0A6G1SEW9_9ACAR</name>
<reference evidence="4" key="1">
    <citation type="submission" date="2018-10" db="EMBL/GenBank/DDBJ databases">
        <title>Transcriptome assembly of Aceria tosichella (Wheat curl mite) Type 2.</title>
        <authorList>
            <person name="Scully E.D."/>
            <person name="Geib S.M."/>
            <person name="Palmer N.A."/>
            <person name="Gupta A.K."/>
            <person name="Sarath G."/>
            <person name="Tatineni S."/>
        </authorList>
    </citation>
    <scope>NUCLEOTIDE SEQUENCE</scope>
    <source>
        <strain evidence="4">LincolnNE</strain>
    </source>
</reference>
<feature type="region of interest" description="Disordered" evidence="2">
    <location>
        <begin position="1"/>
        <end position="42"/>
    </location>
</feature>
<dbReference type="CDD" id="cd22687">
    <property type="entry name" value="FHA_MCRS1"/>
    <property type="match status" value="1"/>
</dbReference>
<sequence>MSLAAQRSKRNTRAPARFEDEPDHPTPSPITANDGPKKQKRRRLKNARDLAMRELGRWKPADDLALILAVQQRNNLEEVWRGVKFSCKFSFQEVEERWYALLYCAPIQRVAMAAMRQLPSDIVALIHAKTLFSREEEELLATITIPPNKMTYVPPLETFKQLLESNSHVFVPFRTDKHLRTHWLAMRYYNLIPVVMNGKIITPRREEMPTFSEVEETVDKDILNTLSDHIATNFDGQTVASKLKDDPIHQELMVNSRRIKKEIRKLENEIPKWQALVDRIRGTSESDFSDSTSNIAVLRGRHMRYLMQLNQITFGRCTKDSIVDVDLSLEGPAKRISRRQGMIELQSNGEFVIINTGRRPFYVDSQPVLEGGNCTVIHNNSVVEIDGLRFVFLVNLDLIAKLKQTASEPQIKN</sequence>
<dbReference type="PANTHER" id="PTHR13233">
    <property type="entry name" value="MICROSPHERULE PROTEIN 1"/>
    <property type="match status" value="1"/>
</dbReference>
<dbReference type="GO" id="GO:0045944">
    <property type="term" value="P:positive regulation of transcription by RNA polymerase II"/>
    <property type="evidence" value="ECO:0007669"/>
    <property type="project" value="TreeGrafter"/>
</dbReference>
<dbReference type="EMBL" id="GGYP01004148">
    <property type="protein sequence ID" value="MDE48919.1"/>
    <property type="molecule type" value="Transcribed_RNA"/>
</dbReference>
<dbReference type="InterPro" id="IPR000253">
    <property type="entry name" value="FHA_dom"/>
</dbReference>
<feature type="coiled-coil region" evidence="1">
    <location>
        <begin position="249"/>
        <end position="276"/>
    </location>
</feature>